<proteinExistence type="predicted"/>
<dbReference type="PANTHER" id="PTHR43781:SF1">
    <property type="entry name" value="SACCHAROPINE DEHYDROGENASE"/>
    <property type="match status" value="1"/>
</dbReference>
<feature type="domain" description="NAD-dependent epimerase/dehydratase" evidence="1">
    <location>
        <begin position="6"/>
        <end position="80"/>
    </location>
</feature>
<dbReference type="PANTHER" id="PTHR43781">
    <property type="entry name" value="SACCHAROPINE DEHYDROGENASE"/>
    <property type="match status" value="1"/>
</dbReference>
<name>A0AAJ1AZL4_MEDGN</name>
<dbReference type="InterPro" id="IPR036291">
    <property type="entry name" value="NAD(P)-bd_dom_sf"/>
</dbReference>
<organism evidence="2 3">
    <name type="scientific">Mediterraneibacter gnavus</name>
    <name type="common">Ruminococcus gnavus</name>
    <dbReference type="NCBI Taxonomy" id="33038"/>
    <lineage>
        <taxon>Bacteria</taxon>
        <taxon>Bacillati</taxon>
        <taxon>Bacillota</taxon>
        <taxon>Clostridia</taxon>
        <taxon>Lachnospirales</taxon>
        <taxon>Lachnospiraceae</taxon>
        <taxon>Mediterraneibacter</taxon>
    </lineage>
</organism>
<dbReference type="EMBL" id="JAJBNC010000039">
    <property type="protein sequence ID" value="MCB5495384.1"/>
    <property type="molecule type" value="Genomic_DNA"/>
</dbReference>
<dbReference type="AlphaFoldDB" id="A0AAJ1AZL4"/>
<sequence length="365" mass="41000">MKKIGILGASGTIGYLVCKLLQERYEIIGGCRKNNENFKNLKNFTWQKADLYDNESIKEFCRKSDVVVNCAGPAGSIKDRVALVAQKEKKPYIDASDFIIVEEECIGRISEESVCVAGAGYVPGLGGMLVKWAFKTLFDKLDKVVCYQGGKQHFSVNAFTDIILGAVSGVGHGDSYYRNGRILKENNMNHTQTTFPGMDTPVYMKSYLSEEMIKAAKECEVKELHWMNSVSDEKMMSMIMDAFQLIITNERENAIEKIRKMAEEYIASEDDGEKEWSSVIMECRGKKDGERKEYTITFTVDKEEEASSLVAAAVVDAVIKHSPVGGLYWAFEVMEVEDIANMLEMLPAGCFCIEEKKKDSRKEIS</sequence>
<evidence type="ECO:0000259" key="1">
    <source>
        <dbReference type="Pfam" id="PF01370"/>
    </source>
</evidence>
<dbReference type="Proteomes" id="UP001297422">
    <property type="component" value="Unassembled WGS sequence"/>
</dbReference>
<evidence type="ECO:0000313" key="3">
    <source>
        <dbReference type="Proteomes" id="UP001297422"/>
    </source>
</evidence>
<comment type="caution">
    <text evidence="2">The sequence shown here is derived from an EMBL/GenBank/DDBJ whole genome shotgun (WGS) entry which is preliminary data.</text>
</comment>
<dbReference type="InterPro" id="IPR001509">
    <property type="entry name" value="Epimerase_deHydtase"/>
</dbReference>
<reference evidence="2" key="1">
    <citation type="submission" date="2021-10" db="EMBL/GenBank/DDBJ databases">
        <title>Collection of gut derived symbiotic bacterial strains cultured from healthy donors.</title>
        <authorList>
            <person name="Lin H."/>
            <person name="Littmann E."/>
            <person name="Claire K."/>
            <person name="Pamer E."/>
        </authorList>
    </citation>
    <scope>NUCLEOTIDE SEQUENCE</scope>
    <source>
        <strain evidence="2">MSK.23.4</strain>
    </source>
</reference>
<dbReference type="Pfam" id="PF01370">
    <property type="entry name" value="Epimerase"/>
    <property type="match status" value="1"/>
</dbReference>
<evidence type="ECO:0000313" key="2">
    <source>
        <dbReference type="EMBL" id="MCB5495384.1"/>
    </source>
</evidence>
<dbReference type="Gene3D" id="3.30.360.10">
    <property type="entry name" value="Dihydrodipicolinate Reductase, domain 2"/>
    <property type="match status" value="1"/>
</dbReference>
<dbReference type="SUPFAM" id="SSF51735">
    <property type="entry name" value="NAD(P)-binding Rossmann-fold domains"/>
    <property type="match status" value="1"/>
</dbReference>
<protein>
    <submittedName>
        <fullName evidence="2">NAD-dependent epimerase/dehydratase family protein</fullName>
    </submittedName>
</protein>
<accession>A0AAJ1AZL4</accession>
<dbReference type="RefSeq" id="WP_173880480.1">
    <property type="nucleotide sequence ID" value="NZ_JAAIMT010000079.1"/>
</dbReference>
<dbReference type="Gene3D" id="3.40.50.720">
    <property type="entry name" value="NAD(P)-binding Rossmann-like Domain"/>
    <property type="match status" value="1"/>
</dbReference>
<gene>
    <name evidence="2" type="ORF">LIQ10_16855</name>
</gene>